<evidence type="ECO:0000259" key="3">
    <source>
        <dbReference type="PROSITE" id="PS50157"/>
    </source>
</evidence>
<proteinExistence type="predicted"/>
<keyword evidence="1" id="KW-0479">Metal-binding</keyword>
<evidence type="ECO:0000256" key="2">
    <source>
        <dbReference type="SAM" id="MobiDB-lite"/>
    </source>
</evidence>
<dbReference type="OrthoDB" id="654211at2759"/>
<keyword evidence="5" id="KW-1185">Reference proteome</keyword>
<dbReference type="PROSITE" id="PS00028">
    <property type="entry name" value="ZINC_FINGER_C2H2_1"/>
    <property type="match status" value="1"/>
</dbReference>
<dbReference type="GO" id="GO:0008270">
    <property type="term" value="F:zinc ion binding"/>
    <property type="evidence" value="ECO:0007669"/>
    <property type="project" value="UniProtKB-KW"/>
</dbReference>
<dbReference type="PROSITE" id="PS50157">
    <property type="entry name" value="ZINC_FINGER_C2H2_2"/>
    <property type="match status" value="1"/>
</dbReference>
<dbReference type="InterPro" id="IPR036236">
    <property type="entry name" value="Znf_C2H2_sf"/>
</dbReference>
<reference evidence="4 5" key="1">
    <citation type="journal article" date="2018" name="Nat. Ecol. Evol.">
        <title>Pezizomycetes genomes reveal the molecular basis of ectomycorrhizal truffle lifestyle.</title>
        <authorList>
            <person name="Murat C."/>
            <person name="Payen T."/>
            <person name="Noel B."/>
            <person name="Kuo A."/>
            <person name="Morin E."/>
            <person name="Chen J."/>
            <person name="Kohler A."/>
            <person name="Krizsan K."/>
            <person name="Balestrini R."/>
            <person name="Da Silva C."/>
            <person name="Montanini B."/>
            <person name="Hainaut M."/>
            <person name="Levati E."/>
            <person name="Barry K.W."/>
            <person name="Belfiori B."/>
            <person name="Cichocki N."/>
            <person name="Clum A."/>
            <person name="Dockter R.B."/>
            <person name="Fauchery L."/>
            <person name="Guy J."/>
            <person name="Iotti M."/>
            <person name="Le Tacon F."/>
            <person name="Lindquist E.A."/>
            <person name="Lipzen A."/>
            <person name="Malagnac F."/>
            <person name="Mello A."/>
            <person name="Molinier V."/>
            <person name="Miyauchi S."/>
            <person name="Poulain J."/>
            <person name="Riccioni C."/>
            <person name="Rubini A."/>
            <person name="Sitrit Y."/>
            <person name="Splivallo R."/>
            <person name="Traeger S."/>
            <person name="Wang M."/>
            <person name="Zifcakova L."/>
            <person name="Wipf D."/>
            <person name="Zambonelli A."/>
            <person name="Paolocci F."/>
            <person name="Nowrousian M."/>
            <person name="Ottonello S."/>
            <person name="Baldrian P."/>
            <person name="Spatafora J.W."/>
            <person name="Henrissat B."/>
            <person name="Nagy L.G."/>
            <person name="Aury J.M."/>
            <person name="Wincker P."/>
            <person name="Grigoriev I.V."/>
            <person name="Bonfante P."/>
            <person name="Martin F.M."/>
        </authorList>
    </citation>
    <scope>NUCLEOTIDE SEQUENCE [LARGE SCALE GENOMIC DNA]</scope>
    <source>
        <strain evidence="4 5">RN42</strain>
    </source>
</reference>
<dbReference type="Gene3D" id="3.30.160.60">
    <property type="entry name" value="Classic Zinc Finger"/>
    <property type="match status" value="1"/>
</dbReference>
<sequence>MAGAAHVLDDGQEQSEWNVAFIARYFGSAEAFLREIRLHYPVQNPDELAEAEAYMWLIRRLMRESREIQYMGNVSQDDFLRGAYGKWKRASFTLTHHFYHMYQFSIEVASTHNYKTYFVRSCAFGHFDDAVTRRRVEQVIYNFIRPWFVAWIEGEKTVAEAIWPSNPTEFLYDTEDLAVVNILLGMGTPNSLGSTGFAMNQTDPHWAAADTLVAIGTRITDMPLNQNNPQLAAANALMDISTSDPLEGTVGPAPVTVPTPSDAGWIAQWYVESDDTDLEDQDVDPGQPQNYGPTQANVPGSQPANTTITQGQQAAPMAASTGLPTSLIRCQQPSCDKSFQNKHLLVQHMKFHFKPYWCISCEKAFGKKHSYYAHVTAAKDLNHVYHGEVDVERCGGAGKLTKCAKCNIVSVEDSVQAKRCLDH</sequence>
<dbReference type="SUPFAM" id="SSF57667">
    <property type="entry name" value="beta-beta-alpha zinc fingers"/>
    <property type="match status" value="1"/>
</dbReference>
<feature type="compositionally biased region" description="Polar residues" evidence="2">
    <location>
        <begin position="287"/>
        <end position="299"/>
    </location>
</feature>
<keyword evidence="1" id="KW-0862">Zinc</keyword>
<evidence type="ECO:0000256" key="1">
    <source>
        <dbReference type="PROSITE-ProRule" id="PRU00042"/>
    </source>
</evidence>
<dbReference type="Proteomes" id="UP000275078">
    <property type="component" value="Unassembled WGS sequence"/>
</dbReference>
<dbReference type="EMBL" id="ML119839">
    <property type="protein sequence ID" value="RPA72955.1"/>
    <property type="molecule type" value="Genomic_DNA"/>
</dbReference>
<gene>
    <name evidence="4" type="ORF">BJ508DRAFT_314280</name>
</gene>
<evidence type="ECO:0000313" key="5">
    <source>
        <dbReference type="Proteomes" id="UP000275078"/>
    </source>
</evidence>
<dbReference type="AlphaFoldDB" id="A0A3N4HFN5"/>
<feature type="domain" description="C2H2-type" evidence="3">
    <location>
        <begin position="328"/>
        <end position="352"/>
    </location>
</feature>
<dbReference type="InterPro" id="IPR013087">
    <property type="entry name" value="Znf_C2H2_type"/>
</dbReference>
<feature type="region of interest" description="Disordered" evidence="2">
    <location>
        <begin position="275"/>
        <end position="299"/>
    </location>
</feature>
<keyword evidence="1" id="KW-0863">Zinc-finger</keyword>
<evidence type="ECO:0000313" key="4">
    <source>
        <dbReference type="EMBL" id="RPA72955.1"/>
    </source>
</evidence>
<protein>
    <recommendedName>
        <fullName evidence="3">C2H2-type domain-containing protein</fullName>
    </recommendedName>
</protein>
<organism evidence="4 5">
    <name type="scientific">Ascobolus immersus RN42</name>
    <dbReference type="NCBI Taxonomy" id="1160509"/>
    <lineage>
        <taxon>Eukaryota</taxon>
        <taxon>Fungi</taxon>
        <taxon>Dikarya</taxon>
        <taxon>Ascomycota</taxon>
        <taxon>Pezizomycotina</taxon>
        <taxon>Pezizomycetes</taxon>
        <taxon>Pezizales</taxon>
        <taxon>Ascobolaceae</taxon>
        <taxon>Ascobolus</taxon>
    </lineage>
</organism>
<accession>A0A3N4HFN5</accession>
<name>A0A3N4HFN5_ASCIM</name>